<organism evidence="2 3">
    <name type="scientific">Teichococcus coralli</name>
    <dbReference type="NCBI Taxonomy" id="2545983"/>
    <lineage>
        <taxon>Bacteria</taxon>
        <taxon>Pseudomonadati</taxon>
        <taxon>Pseudomonadota</taxon>
        <taxon>Alphaproteobacteria</taxon>
        <taxon>Acetobacterales</taxon>
        <taxon>Roseomonadaceae</taxon>
        <taxon>Roseomonas</taxon>
    </lineage>
</organism>
<evidence type="ECO:0000313" key="3">
    <source>
        <dbReference type="Proteomes" id="UP000460715"/>
    </source>
</evidence>
<protein>
    <submittedName>
        <fullName evidence="2">Uncharacterized protein</fullName>
    </submittedName>
</protein>
<dbReference type="RefSeq" id="WP_160937445.1">
    <property type="nucleotide sequence ID" value="NZ_SNVJ01000010.1"/>
</dbReference>
<gene>
    <name evidence="2" type="ORF">E0493_13325</name>
</gene>
<reference evidence="2 3" key="1">
    <citation type="submission" date="2019-03" db="EMBL/GenBank/DDBJ databases">
        <title>Roseomonas sp. a novel Roseomonas species isolated from Sea whip Gorgonian.</title>
        <authorList>
            <person name="Li F."/>
            <person name="Pan X."/>
            <person name="Huang S."/>
            <person name="Li Z."/>
            <person name="Meng B."/>
        </authorList>
    </citation>
    <scope>NUCLEOTIDE SEQUENCE [LARGE SCALE GENOMIC DNA]</scope>
    <source>
        <strain evidence="2 3">M0104</strain>
    </source>
</reference>
<dbReference type="EMBL" id="SNVJ01000010">
    <property type="protein sequence ID" value="MXP64326.1"/>
    <property type="molecule type" value="Genomic_DNA"/>
</dbReference>
<comment type="caution">
    <text evidence="2">The sequence shown here is derived from an EMBL/GenBank/DDBJ whole genome shotgun (WGS) entry which is preliminary data.</text>
</comment>
<sequence>MRLTLSVHHDTVRDMDFPRLPNPEQEAGRRGAETLTAERGGCVPWCGPAVIALASGCSYTVACMLLHEVAPTRYTPGEEVVTAYWRDVVAALGRTGVMAASCDLEGRPTLLAVARRSGLKPGLYLVRVTGHFLLLRLHGFGLAQVHDNRLSGAVLSRRTHGLCRVTHLARLTGG</sequence>
<name>A0A845BDX8_9PROT</name>
<dbReference type="OrthoDB" id="7267936at2"/>
<keyword evidence="3" id="KW-1185">Reference proteome</keyword>
<dbReference type="AlphaFoldDB" id="A0A845BDX8"/>
<evidence type="ECO:0000256" key="1">
    <source>
        <dbReference type="SAM" id="MobiDB-lite"/>
    </source>
</evidence>
<dbReference type="Proteomes" id="UP000460715">
    <property type="component" value="Unassembled WGS sequence"/>
</dbReference>
<evidence type="ECO:0000313" key="2">
    <source>
        <dbReference type="EMBL" id="MXP64326.1"/>
    </source>
</evidence>
<feature type="region of interest" description="Disordered" evidence="1">
    <location>
        <begin position="14"/>
        <end position="33"/>
    </location>
</feature>
<proteinExistence type="predicted"/>
<accession>A0A845BDX8</accession>